<organism evidence="2 3">
    <name type="scientific">Agromyces binzhouensis</name>
    <dbReference type="NCBI Taxonomy" id="1817495"/>
    <lineage>
        <taxon>Bacteria</taxon>
        <taxon>Bacillati</taxon>
        <taxon>Actinomycetota</taxon>
        <taxon>Actinomycetes</taxon>
        <taxon>Micrococcales</taxon>
        <taxon>Microbacteriaceae</taxon>
        <taxon>Agromyces</taxon>
    </lineage>
</organism>
<accession>A0A4Q2JYC4</accession>
<keyword evidence="1" id="KW-0472">Membrane</keyword>
<reference evidence="2 3" key="1">
    <citation type="submission" date="2019-01" db="EMBL/GenBank/DDBJ databases">
        <authorList>
            <person name="Li J."/>
        </authorList>
    </citation>
    <scope>NUCLEOTIDE SEQUENCE [LARGE SCALE GENOMIC DNA]</scope>
    <source>
        <strain evidence="2 3">CGMCC 4.7180</strain>
    </source>
</reference>
<sequence>MLRWYPAEWRAEHEAVVVGILLDQADARGDARPRLGDRFALAIGGLRHRFGVAEGRRAAVIVPLVLAVAFLLFDVSVITWSPGVVYPGALGPFSNPTVIVAGLFVVALAAAATGRNAAARWIALGTVATQLCLSLLAALFGWLGPSLPTTVLIVGFGVIAALPWRTPLATGISLSALLALFSYMLIGDIAAAALPIPGADIGIAIAQVAVLVAVIAVIAIAARHARRLEPQAKTP</sequence>
<evidence type="ECO:0000313" key="3">
    <source>
        <dbReference type="Proteomes" id="UP000292881"/>
    </source>
</evidence>
<evidence type="ECO:0000256" key="1">
    <source>
        <dbReference type="SAM" id="Phobius"/>
    </source>
</evidence>
<keyword evidence="1" id="KW-0812">Transmembrane</keyword>
<dbReference type="Proteomes" id="UP000292881">
    <property type="component" value="Unassembled WGS sequence"/>
</dbReference>
<gene>
    <name evidence="2" type="ORF">ESO86_00510</name>
</gene>
<keyword evidence="1" id="KW-1133">Transmembrane helix</keyword>
<name>A0A4Q2JYC4_9MICO</name>
<feature type="transmembrane region" description="Helical" evidence="1">
    <location>
        <begin position="121"/>
        <end position="140"/>
    </location>
</feature>
<feature type="transmembrane region" description="Helical" evidence="1">
    <location>
        <begin position="176"/>
        <end position="195"/>
    </location>
</feature>
<feature type="transmembrane region" description="Helical" evidence="1">
    <location>
        <begin position="93"/>
        <end position="114"/>
    </location>
</feature>
<comment type="caution">
    <text evidence="2">The sequence shown here is derived from an EMBL/GenBank/DDBJ whole genome shotgun (WGS) entry which is preliminary data.</text>
</comment>
<dbReference type="RefSeq" id="WP_129232946.1">
    <property type="nucleotide sequence ID" value="NZ_SDPL01000002.1"/>
</dbReference>
<feature type="transmembrane region" description="Helical" evidence="1">
    <location>
        <begin position="146"/>
        <end position="164"/>
    </location>
</feature>
<feature type="transmembrane region" description="Helical" evidence="1">
    <location>
        <begin position="58"/>
        <end position="81"/>
    </location>
</feature>
<dbReference type="EMBL" id="SDPL01000002">
    <property type="protein sequence ID" value="RXZ51867.1"/>
    <property type="molecule type" value="Genomic_DNA"/>
</dbReference>
<dbReference type="OrthoDB" id="3268054at2"/>
<feature type="transmembrane region" description="Helical" evidence="1">
    <location>
        <begin position="201"/>
        <end position="222"/>
    </location>
</feature>
<proteinExistence type="predicted"/>
<evidence type="ECO:0000313" key="2">
    <source>
        <dbReference type="EMBL" id="RXZ51867.1"/>
    </source>
</evidence>
<keyword evidence="3" id="KW-1185">Reference proteome</keyword>
<protein>
    <submittedName>
        <fullName evidence="2">Uncharacterized protein</fullName>
    </submittedName>
</protein>
<dbReference type="AlphaFoldDB" id="A0A4Q2JYC4"/>